<reference evidence="6" key="1">
    <citation type="submission" date="2016-11" db="UniProtKB">
        <authorList>
            <consortium name="WormBaseParasite"/>
        </authorList>
    </citation>
    <scope>IDENTIFICATION</scope>
</reference>
<dbReference type="Pfam" id="PF13193">
    <property type="entry name" value="AMP-binding_C"/>
    <property type="match status" value="1"/>
</dbReference>
<evidence type="ECO:0000259" key="4">
    <source>
        <dbReference type="Pfam" id="PF13193"/>
    </source>
</evidence>
<sequence>MQAKLLGVGHLLLRSGRRALATTVFRSHLPDVQYPTEISYPAYLLEACDRFADRTAVVCAASGRRISYADLRAATVAASSGLAKLRFARGDTMCIFSGNFPDYPAAMLAIMRCGGVLTTASPDFTASELARQLRDCRTKFLLTTKEKLPVAAEAAKASGVVKEVFLTEDAEPGTRRFADLFEDDGSCDPSGSFQVDQANDVAAILYSSGTTGLPKGVMLTHRNLVANIEQTLETMGDLPDERLIGVLPFYHVYGQVVVLGFNFRRGYQLSVMSRFEPVRFLETLQNHRITLAHIVPPILLFLAGHPLVDKFDLCEDWARRIFRADLLGKKNEARWKNAVVCSHHFPDSMYVCPDQRHEPGVRLMPTAYPMLQLYKEIAEPYRRSRPRAKRGSAGMLVPSVEMRVADTQTGADLGPNQSGQLFVRGVNLMRGYFENPQATRESIDADGWFATGDVGHIDEDGYLFISDRLKELIKVKGLQVAPAELEALLLECPDVTDAGVVARPDERAGELPVAFVVRREGSLASEADIQRWVAERVAPHKRLEGGVRFIDAVPKAASGKILRKRLRDVLAEEAAATAAAGEQN</sequence>
<keyword evidence="5" id="KW-1185">Reference proteome</keyword>
<proteinExistence type="inferred from homology"/>
<organism evidence="5 6">
    <name type="scientific">Macrostomum lignano</name>
    <dbReference type="NCBI Taxonomy" id="282301"/>
    <lineage>
        <taxon>Eukaryota</taxon>
        <taxon>Metazoa</taxon>
        <taxon>Spiralia</taxon>
        <taxon>Lophotrochozoa</taxon>
        <taxon>Platyhelminthes</taxon>
        <taxon>Rhabditophora</taxon>
        <taxon>Macrostomorpha</taxon>
        <taxon>Macrostomida</taxon>
        <taxon>Macrostomidae</taxon>
        <taxon>Macrostomum</taxon>
    </lineage>
</organism>
<dbReference type="InterPro" id="IPR020845">
    <property type="entry name" value="AMP-binding_CS"/>
</dbReference>
<protein>
    <submittedName>
        <fullName evidence="6">AMP-binding domain-containing protein</fullName>
    </submittedName>
</protein>
<evidence type="ECO:0000256" key="2">
    <source>
        <dbReference type="ARBA" id="ARBA00022598"/>
    </source>
</evidence>
<feature type="domain" description="AMP-binding enzyme C-terminal" evidence="4">
    <location>
        <begin position="484"/>
        <end position="560"/>
    </location>
</feature>
<dbReference type="FunFam" id="3.30.300.30:FF:000007">
    <property type="entry name" value="4-coumarate--CoA ligase 2"/>
    <property type="match status" value="1"/>
</dbReference>
<comment type="similarity">
    <text evidence="1">Belongs to the ATP-dependent AMP-binding enzyme family.</text>
</comment>
<feature type="domain" description="AMP-dependent synthetase/ligase" evidence="3">
    <location>
        <begin position="385"/>
        <end position="433"/>
    </location>
</feature>
<keyword evidence="2" id="KW-0436">Ligase</keyword>
<evidence type="ECO:0000313" key="5">
    <source>
        <dbReference type="Proteomes" id="UP000095280"/>
    </source>
</evidence>
<dbReference type="PANTHER" id="PTHR24096:SF149">
    <property type="entry name" value="AMP-BINDING DOMAIN-CONTAINING PROTEIN-RELATED"/>
    <property type="match status" value="1"/>
</dbReference>
<dbReference type="InterPro" id="IPR000873">
    <property type="entry name" value="AMP-dep_synth/lig_dom"/>
</dbReference>
<evidence type="ECO:0000259" key="3">
    <source>
        <dbReference type="Pfam" id="PF00501"/>
    </source>
</evidence>
<dbReference type="Gene3D" id="3.40.50.12780">
    <property type="entry name" value="N-terminal domain of ligase-like"/>
    <property type="match status" value="1"/>
</dbReference>
<name>A0A1I8INR3_9PLAT</name>
<accession>A0A1I8INR3</accession>
<dbReference type="Gene3D" id="3.30.300.30">
    <property type="match status" value="1"/>
</dbReference>
<dbReference type="CDD" id="cd05911">
    <property type="entry name" value="Firefly_Luc_like"/>
    <property type="match status" value="1"/>
</dbReference>
<dbReference type="InterPro" id="IPR025110">
    <property type="entry name" value="AMP-bd_C"/>
</dbReference>
<dbReference type="Proteomes" id="UP000095280">
    <property type="component" value="Unplaced"/>
</dbReference>
<dbReference type="InterPro" id="IPR045851">
    <property type="entry name" value="AMP-bd_C_sf"/>
</dbReference>
<feature type="domain" description="AMP-dependent synthetase/ligase" evidence="3">
    <location>
        <begin position="46"/>
        <end position="306"/>
    </location>
</feature>
<dbReference type="WBParaSite" id="maker-uti_cns_0014572-snap-gene-0.3-mRNA-1">
    <property type="protein sequence ID" value="maker-uti_cns_0014572-snap-gene-0.3-mRNA-1"/>
    <property type="gene ID" value="maker-uti_cns_0014572-snap-gene-0.3"/>
</dbReference>
<dbReference type="PROSITE" id="PS00455">
    <property type="entry name" value="AMP_BINDING"/>
    <property type="match status" value="1"/>
</dbReference>
<dbReference type="GO" id="GO:0016405">
    <property type="term" value="F:CoA-ligase activity"/>
    <property type="evidence" value="ECO:0007669"/>
    <property type="project" value="TreeGrafter"/>
</dbReference>
<evidence type="ECO:0000313" key="6">
    <source>
        <dbReference type="WBParaSite" id="maker-uti_cns_0014572-snap-gene-0.3-mRNA-1"/>
    </source>
</evidence>
<dbReference type="Pfam" id="PF00501">
    <property type="entry name" value="AMP-binding"/>
    <property type="match status" value="2"/>
</dbReference>
<dbReference type="PANTHER" id="PTHR24096">
    <property type="entry name" value="LONG-CHAIN-FATTY-ACID--COA LIGASE"/>
    <property type="match status" value="1"/>
</dbReference>
<dbReference type="SUPFAM" id="SSF56801">
    <property type="entry name" value="Acetyl-CoA synthetase-like"/>
    <property type="match status" value="1"/>
</dbReference>
<evidence type="ECO:0000256" key="1">
    <source>
        <dbReference type="ARBA" id="ARBA00006432"/>
    </source>
</evidence>
<dbReference type="InterPro" id="IPR042099">
    <property type="entry name" value="ANL_N_sf"/>
</dbReference>
<dbReference type="AlphaFoldDB" id="A0A1I8INR3"/>